<dbReference type="NCBIfam" id="TIGR02076">
    <property type="entry name" value="pyrH_arch"/>
    <property type="match status" value="1"/>
</dbReference>
<dbReference type="InterPro" id="IPR011818">
    <property type="entry name" value="Uridylate_kinase_arch/spir"/>
</dbReference>
<accession>A0A0G0MNX9</accession>
<keyword evidence="8" id="KW-0547">Nucleotide-binding</keyword>
<comment type="caution">
    <text evidence="15">The sequence shown here is derived from an EMBL/GenBank/DDBJ whole genome shotgun (WGS) entry which is preliminary data.</text>
</comment>
<name>A0A0G0MNX9_9BACT</name>
<dbReference type="AlphaFoldDB" id="A0A0G0MNX9"/>
<dbReference type="GO" id="GO:0044210">
    <property type="term" value="P:'de novo' CTP biosynthetic process"/>
    <property type="evidence" value="ECO:0007669"/>
    <property type="project" value="UniProtKB-UniPathway"/>
</dbReference>
<keyword evidence="7" id="KW-0808">Transferase</keyword>
<evidence type="ECO:0000256" key="1">
    <source>
        <dbReference type="ARBA" id="ARBA00004496"/>
    </source>
</evidence>
<evidence type="ECO:0000256" key="6">
    <source>
        <dbReference type="ARBA" id="ARBA00022490"/>
    </source>
</evidence>
<dbReference type="PANTHER" id="PTHR42833">
    <property type="entry name" value="URIDYLATE KINASE"/>
    <property type="match status" value="1"/>
</dbReference>
<evidence type="ECO:0000256" key="7">
    <source>
        <dbReference type="ARBA" id="ARBA00022679"/>
    </source>
</evidence>
<sequence length="236" mass="26434">MSHPNSLKPSTLVISVGGSLVVPNGGIDHVFLKDFKHMVTKHVKKGWRFVIVVGGGGTARAYQEASRKVGKLTRDDLDWLGIHSTRLNGHLVRTILRDLAHPVMIKDPTSKFKHWEKPILVAAGWKPGWSTDYVATYLAKRLKSPLVVNLSNIDYVYDKDPRKHEDAEVICHISWEEFRKMVGNEWDPGMNVPYDPVASRLAHHSGINVAILNGKNMKNLDSLLKGDRFIGTMIGN</sequence>
<proteinExistence type="inferred from homology"/>
<evidence type="ECO:0000256" key="9">
    <source>
        <dbReference type="ARBA" id="ARBA00022777"/>
    </source>
</evidence>
<dbReference type="PANTHER" id="PTHR42833:SF4">
    <property type="entry name" value="URIDYLATE KINASE PUMPKIN, CHLOROPLASTIC"/>
    <property type="match status" value="1"/>
</dbReference>
<keyword evidence="9 15" id="KW-0418">Kinase</keyword>
<protein>
    <recommendedName>
        <fullName evidence="5">Uridylate kinase</fullName>
        <ecNumber evidence="4">2.7.4.22</ecNumber>
    </recommendedName>
    <alternativeName>
        <fullName evidence="12">Uridine monophosphate kinase</fullName>
    </alternativeName>
</protein>
<dbReference type="PIRSF" id="PIRSF005650">
    <property type="entry name" value="Uridylate_kin"/>
    <property type="match status" value="1"/>
</dbReference>
<dbReference type="UniPathway" id="UPA00159">
    <property type="reaction ID" value="UER00275"/>
</dbReference>
<organism evidence="15 16">
    <name type="scientific">Candidatus Uhrbacteria bacterium GW2011_GWF2_39_13</name>
    <dbReference type="NCBI Taxonomy" id="1618995"/>
    <lineage>
        <taxon>Bacteria</taxon>
        <taxon>Candidatus Uhriibacteriota</taxon>
    </lineage>
</organism>
<evidence type="ECO:0000256" key="12">
    <source>
        <dbReference type="ARBA" id="ARBA00032092"/>
    </source>
</evidence>
<evidence type="ECO:0000256" key="5">
    <source>
        <dbReference type="ARBA" id="ARBA00016403"/>
    </source>
</evidence>
<comment type="subcellular location">
    <subcellularLocation>
        <location evidence="1">Cytoplasm</location>
    </subcellularLocation>
</comment>
<dbReference type="InterPro" id="IPR011817">
    <property type="entry name" value="Uridylate_kinase"/>
</dbReference>
<keyword evidence="10" id="KW-0067">ATP-binding</keyword>
<keyword evidence="6" id="KW-0963">Cytoplasm</keyword>
<evidence type="ECO:0000313" key="16">
    <source>
        <dbReference type="Proteomes" id="UP000033935"/>
    </source>
</evidence>
<dbReference type="EC" id="2.7.4.22" evidence="4"/>
<evidence type="ECO:0000256" key="10">
    <source>
        <dbReference type="ARBA" id="ARBA00022840"/>
    </source>
</evidence>
<dbReference type="InterPro" id="IPR001048">
    <property type="entry name" value="Asp/Glu/Uridylate_kinase"/>
</dbReference>
<dbReference type="GO" id="GO:0033862">
    <property type="term" value="F:UMP kinase activity"/>
    <property type="evidence" value="ECO:0007669"/>
    <property type="project" value="UniProtKB-EC"/>
</dbReference>
<dbReference type="Proteomes" id="UP000033935">
    <property type="component" value="Unassembled WGS sequence"/>
</dbReference>
<feature type="domain" description="Aspartate/glutamate/uridylate kinase" evidence="14">
    <location>
        <begin position="11"/>
        <end position="213"/>
    </location>
</feature>
<evidence type="ECO:0000256" key="2">
    <source>
        <dbReference type="ARBA" id="ARBA00004791"/>
    </source>
</evidence>
<reference evidence="15 16" key="1">
    <citation type="journal article" date="2015" name="Nature">
        <title>rRNA introns, odd ribosomes, and small enigmatic genomes across a large radiation of phyla.</title>
        <authorList>
            <person name="Brown C.T."/>
            <person name="Hug L.A."/>
            <person name="Thomas B.C."/>
            <person name="Sharon I."/>
            <person name="Castelle C.J."/>
            <person name="Singh A."/>
            <person name="Wilkins M.J."/>
            <person name="Williams K.H."/>
            <person name="Banfield J.F."/>
        </authorList>
    </citation>
    <scope>NUCLEOTIDE SEQUENCE [LARGE SCALE GENOMIC DNA]</scope>
</reference>
<dbReference type="GO" id="GO:0006225">
    <property type="term" value="P:UDP biosynthetic process"/>
    <property type="evidence" value="ECO:0007669"/>
    <property type="project" value="TreeGrafter"/>
</dbReference>
<gene>
    <name evidence="15" type="ORF">UT30_C0003G0022</name>
</gene>
<comment type="pathway">
    <text evidence="2">Pyrimidine metabolism; CTP biosynthesis via de novo pathway; UDP from UMP (UMPK route): step 1/1.</text>
</comment>
<dbReference type="GO" id="GO:0005524">
    <property type="term" value="F:ATP binding"/>
    <property type="evidence" value="ECO:0007669"/>
    <property type="project" value="UniProtKB-KW"/>
</dbReference>
<evidence type="ECO:0000256" key="8">
    <source>
        <dbReference type="ARBA" id="ARBA00022741"/>
    </source>
</evidence>
<dbReference type="EMBL" id="LBWG01000003">
    <property type="protein sequence ID" value="KKR04833.1"/>
    <property type="molecule type" value="Genomic_DNA"/>
</dbReference>
<comment type="catalytic activity">
    <reaction evidence="13">
        <text>UMP + ATP = UDP + ADP</text>
        <dbReference type="Rhea" id="RHEA:24400"/>
        <dbReference type="ChEBI" id="CHEBI:30616"/>
        <dbReference type="ChEBI" id="CHEBI:57865"/>
        <dbReference type="ChEBI" id="CHEBI:58223"/>
        <dbReference type="ChEBI" id="CHEBI:456216"/>
        <dbReference type="EC" id="2.7.4.22"/>
    </reaction>
</comment>
<dbReference type="SUPFAM" id="SSF53633">
    <property type="entry name" value="Carbamate kinase-like"/>
    <property type="match status" value="1"/>
</dbReference>
<evidence type="ECO:0000313" key="15">
    <source>
        <dbReference type="EMBL" id="KKR04833.1"/>
    </source>
</evidence>
<evidence type="ECO:0000256" key="4">
    <source>
        <dbReference type="ARBA" id="ARBA00012899"/>
    </source>
</evidence>
<dbReference type="GO" id="GO:0005737">
    <property type="term" value="C:cytoplasm"/>
    <property type="evidence" value="ECO:0007669"/>
    <property type="project" value="UniProtKB-SubCell"/>
</dbReference>
<evidence type="ECO:0000256" key="13">
    <source>
        <dbReference type="ARBA" id="ARBA00047767"/>
    </source>
</evidence>
<keyword evidence="11" id="KW-0665">Pyrimidine biosynthesis</keyword>
<evidence type="ECO:0000259" key="14">
    <source>
        <dbReference type="Pfam" id="PF00696"/>
    </source>
</evidence>
<dbReference type="Pfam" id="PF00696">
    <property type="entry name" value="AA_kinase"/>
    <property type="match status" value="1"/>
</dbReference>
<comment type="similarity">
    <text evidence="3">Belongs to the UMP kinase family.</text>
</comment>
<dbReference type="InterPro" id="IPR036393">
    <property type="entry name" value="AceGlu_kinase-like_sf"/>
</dbReference>
<evidence type="ECO:0000256" key="11">
    <source>
        <dbReference type="ARBA" id="ARBA00022975"/>
    </source>
</evidence>
<dbReference type="Gene3D" id="3.40.1160.10">
    <property type="entry name" value="Acetylglutamate kinase-like"/>
    <property type="match status" value="1"/>
</dbReference>
<evidence type="ECO:0000256" key="3">
    <source>
        <dbReference type="ARBA" id="ARBA00007614"/>
    </source>
</evidence>